<dbReference type="Gene3D" id="3.20.20.120">
    <property type="entry name" value="Enolase-like C-terminal domain"/>
    <property type="match status" value="1"/>
</dbReference>
<sequence length="52" mass="5332">MPVGAGTPATSHQRSGIFKTPLLPEGGYLQVPDGPGLGVELDEDAVAQLSKE</sequence>
<evidence type="ECO:0000313" key="3">
    <source>
        <dbReference type="EMBL" id="CAA9222456.1"/>
    </source>
</evidence>
<dbReference type="InterPro" id="IPR029065">
    <property type="entry name" value="Enolase_C-like"/>
</dbReference>
<accession>A0A6J4HEV6</accession>
<name>A0A6J4HEV6_9CHLR</name>
<evidence type="ECO:0000259" key="2">
    <source>
        <dbReference type="Pfam" id="PF13378"/>
    </source>
</evidence>
<reference evidence="3" key="1">
    <citation type="submission" date="2020-02" db="EMBL/GenBank/DDBJ databases">
        <authorList>
            <person name="Meier V. D."/>
        </authorList>
    </citation>
    <scope>NUCLEOTIDE SEQUENCE</scope>
    <source>
        <strain evidence="3">AVDCRST_MAG77</strain>
    </source>
</reference>
<evidence type="ECO:0000256" key="1">
    <source>
        <dbReference type="SAM" id="MobiDB-lite"/>
    </source>
</evidence>
<proteinExistence type="predicted"/>
<dbReference type="Pfam" id="PF13378">
    <property type="entry name" value="MR_MLE_C"/>
    <property type="match status" value="1"/>
</dbReference>
<dbReference type="AlphaFoldDB" id="A0A6J4HEV6"/>
<protein>
    <recommendedName>
        <fullName evidence="2">Enolase C-terminal domain-containing protein</fullName>
    </recommendedName>
</protein>
<dbReference type="SUPFAM" id="SSF51604">
    <property type="entry name" value="Enolase C-terminal domain-like"/>
    <property type="match status" value="1"/>
</dbReference>
<gene>
    <name evidence="3" type="ORF">AVDCRST_MAG77-757</name>
</gene>
<dbReference type="InterPro" id="IPR036849">
    <property type="entry name" value="Enolase-like_C_sf"/>
</dbReference>
<feature type="domain" description="Enolase C-terminal" evidence="2">
    <location>
        <begin position="13"/>
        <end position="45"/>
    </location>
</feature>
<organism evidence="3">
    <name type="scientific">uncultured Chloroflexota bacterium</name>
    <dbReference type="NCBI Taxonomy" id="166587"/>
    <lineage>
        <taxon>Bacteria</taxon>
        <taxon>Bacillati</taxon>
        <taxon>Chloroflexota</taxon>
        <taxon>environmental samples</taxon>
    </lineage>
</organism>
<feature type="region of interest" description="Disordered" evidence="1">
    <location>
        <begin position="1"/>
        <end position="21"/>
    </location>
</feature>
<dbReference type="EMBL" id="CADCTC010000035">
    <property type="protein sequence ID" value="CAA9222456.1"/>
    <property type="molecule type" value="Genomic_DNA"/>
</dbReference>